<keyword evidence="2" id="KW-1185">Reference proteome</keyword>
<reference evidence="1 2" key="1">
    <citation type="submission" date="2024-03" db="EMBL/GenBank/DDBJ databases">
        <title>Bacilli Hybrid Assemblies.</title>
        <authorList>
            <person name="Kovac J."/>
        </authorList>
    </citation>
    <scope>NUCLEOTIDE SEQUENCE [LARGE SCALE GENOMIC DNA]</scope>
    <source>
        <strain evidence="1 2">FSL R7-0666</strain>
    </source>
</reference>
<accession>A0ABU9VHX6</accession>
<organism evidence="1 2">
    <name type="scientific">Alkalicoccobacillus gibsonii</name>
    <dbReference type="NCBI Taxonomy" id="79881"/>
    <lineage>
        <taxon>Bacteria</taxon>
        <taxon>Bacillati</taxon>
        <taxon>Bacillota</taxon>
        <taxon>Bacilli</taxon>
        <taxon>Bacillales</taxon>
        <taxon>Bacillaceae</taxon>
        <taxon>Alkalicoccobacillus</taxon>
    </lineage>
</organism>
<proteinExistence type="predicted"/>
<evidence type="ECO:0000313" key="2">
    <source>
        <dbReference type="Proteomes" id="UP001418796"/>
    </source>
</evidence>
<name>A0ABU9VHX6_9BACI</name>
<dbReference type="Proteomes" id="UP001418796">
    <property type="component" value="Unassembled WGS sequence"/>
</dbReference>
<evidence type="ECO:0000313" key="1">
    <source>
        <dbReference type="EMBL" id="MEN0643453.1"/>
    </source>
</evidence>
<evidence type="ECO:0008006" key="3">
    <source>
        <dbReference type="Google" id="ProtNLM"/>
    </source>
</evidence>
<protein>
    <recommendedName>
        <fullName evidence="3">Amidohydrolase-related domain-containing protein</fullName>
    </recommendedName>
</protein>
<sequence>MYLLNEAIRIKHGQVCKLSYVIKNGKVDYIKERMPYWKNWRVESSSFVLAPSKVGFESSFLRSDQPMERTQMERKWLQCGVTTLAVTKAAQSERNLSKAFHEAHEQMKTSTLDYVIGLTIPLRLLTPSLLHQCRRLKIPFLQVMINEDTLSHLPWSHLSDALVSYQTMLLPRYSGQASKNQVTERKWKDFCKQYGISTAGTDEIWTKETLQKSGLYPTKGELLIGSDADYLLYHQHKDHYMTRRARMVAASDNLDYDKYEPAIVVRRGQVLKAGPSYFLNNQGNSLSILKPRRLLSIEYASSTIGTQHVQDELNRVI</sequence>
<comment type="caution">
    <text evidence="1">The sequence shown here is derived from an EMBL/GenBank/DDBJ whole genome shotgun (WGS) entry which is preliminary data.</text>
</comment>
<dbReference type="RefSeq" id="WP_343130374.1">
    <property type="nucleotide sequence ID" value="NZ_JBCITK010000001.1"/>
</dbReference>
<gene>
    <name evidence="1" type="ORF">MKY91_09880</name>
</gene>
<dbReference type="EMBL" id="JBCITK010000001">
    <property type="protein sequence ID" value="MEN0643453.1"/>
    <property type="molecule type" value="Genomic_DNA"/>
</dbReference>